<proteinExistence type="predicted"/>
<protein>
    <submittedName>
        <fullName evidence="6">Suppressor of cytokine signaling-like protein</fullName>
    </submittedName>
</protein>
<dbReference type="PANTHER" id="PTHR10155:SF0">
    <property type="entry name" value="SUPPRESSOR OF CYTOKINE SIGNALING AT 36E, ISOFORM D"/>
    <property type="match status" value="1"/>
</dbReference>
<dbReference type="InterPro" id="IPR036036">
    <property type="entry name" value="SOCS_box-like_dom_sf"/>
</dbReference>
<keyword evidence="5" id="KW-0727">SH2 domain</keyword>
<dbReference type="EMBL" id="JXLN01008633">
    <property type="protein sequence ID" value="KPM04382.1"/>
    <property type="molecule type" value="Genomic_DNA"/>
</dbReference>
<gene>
    <name evidence="6" type="ORF">QR98_0028260</name>
</gene>
<dbReference type="FunFam" id="3.30.505.10:FF:000028">
    <property type="entry name" value="Suppressor of cytokine signaling 5"/>
    <property type="match status" value="1"/>
</dbReference>
<reference evidence="6 7" key="1">
    <citation type="journal article" date="2015" name="Parasit. Vectors">
        <title>Draft genome of the scabies mite.</title>
        <authorList>
            <person name="Rider S.D.Jr."/>
            <person name="Morgan M.S."/>
            <person name="Arlian L.G."/>
        </authorList>
    </citation>
    <scope>NUCLEOTIDE SEQUENCE [LARGE SCALE GENOMIC DNA]</scope>
    <source>
        <strain evidence="6">Arlian Lab</strain>
    </source>
</reference>
<dbReference type="PANTHER" id="PTHR10155">
    <property type="entry name" value="PHOSPHATIDYLINOSITOL 3-KINASE REGULATORY SUBUNIT"/>
    <property type="match status" value="1"/>
</dbReference>
<evidence type="ECO:0000256" key="1">
    <source>
        <dbReference type="ARBA" id="ARBA00004906"/>
    </source>
</evidence>
<organism evidence="6 7">
    <name type="scientific">Sarcoptes scabiei</name>
    <name type="common">Itch mite</name>
    <name type="synonym">Acarus scabiei</name>
    <dbReference type="NCBI Taxonomy" id="52283"/>
    <lineage>
        <taxon>Eukaryota</taxon>
        <taxon>Metazoa</taxon>
        <taxon>Ecdysozoa</taxon>
        <taxon>Arthropoda</taxon>
        <taxon>Chelicerata</taxon>
        <taxon>Arachnida</taxon>
        <taxon>Acari</taxon>
        <taxon>Acariformes</taxon>
        <taxon>Sarcoptiformes</taxon>
        <taxon>Astigmata</taxon>
        <taxon>Psoroptidia</taxon>
        <taxon>Sarcoptoidea</taxon>
        <taxon>Sarcoptidae</taxon>
        <taxon>Sarcoptinae</taxon>
        <taxon>Sarcoptes</taxon>
    </lineage>
</organism>
<dbReference type="SMART" id="SM00252">
    <property type="entry name" value="SH2"/>
    <property type="match status" value="1"/>
</dbReference>
<dbReference type="Pfam" id="PF00017">
    <property type="entry name" value="SH2"/>
    <property type="match status" value="1"/>
</dbReference>
<dbReference type="Gene3D" id="3.30.505.10">
    <property type="entry name" value="SH2 domain"/>
    <property type="match status" value="1"/>
</dbReference>
<dbReference type="SUPFAM" id="SSF55550">
    <property type="entry name" value="SH2 domain"/>
    <property type="match status" value="1"/>
</dbReference>
<evidence type="ECO:0000313" key="6">
    <source>
        <dbReference type="EMBL" id="KPM04382.1"/>
    </source>
</evidence>
<dbReference type="PROSITE" id="PS50225">
    <property type="entry name" value="SOCS"/>
    <property type="match status" value="1"/>
</dbReference>
<dbReference type="PROSITE" id="PS50001">
    <property type="entry name" value="SH2"/>
    <property type="match status" value="1"/>
</dbReference>
<sequence length="200" mass="23746">MRVSLLPKAMSPVIHTQIDYINRLVPDLLAITNCNFYWGKMDRYEAERLLEGKPEGTFLLRDSAQDDHLFSVSFRRFHRSLHARIENSENRFSFDSHDPGVFSSPTVTGLIAHYKDPSHCMFFEPILTRPLNRNFTFSLQHLARVTICDRTTYALINQLPLPSMLRSYLKEYHYRIRVRTRHLDDQFMNWSNQNLRYFSN</sequence>
<dbReference type="InterPro" id="IPR036860">
    <property type="entry name" value="SH2_dom_sf"/>
</dbReference>
<dbReference type="GO" id="GO:0046935">
    <property type="term" value="F:1-phosphatidylinositol-3-kinase regulator activity"/>
    <property type="evidence" value="ECO:0007669"/>
    <property type="project" value="TreeGrafter"/>
</dbReference>
<evidence type="ECO:0000256" key="5">
    <source>
        <dbReference type="ARBA" id="ARBA00022999"/>
    </source>
</evidence>
<dbReference type="GO" id="GO:0005942">
    <property type="term" value="C:phosphatidylinositol 3-kinase complex"/>
    <property type="evidence" value="ECO:0007669"/>
    <property type="project" value="TreeGrafter"/>
</dbReference>
<dbReference type="GO" id="GO:0009968">
    <property type="term" value="P:negative regulation of signal transduction"/>
    <property type="evidence" value="ECO:0007669"/>
    <property type="project" value="UniProtKB-KW"/>
</dbReference>
<dbReference type="GO" id="GO:0035556">
    <property type="term" value="P:intracellular signal transduction"/>
    <property type="evidence" value="ECO:0007669"/>
    <property type="project" value="InterPro"/>
</dbReference>
<keyword evidence="2" id="KW-0341">Growth regulation</keyword>
<dbReference type="Proteomes" id="UP000616769">
    <property type="component" value="Unassembled WGS sequence"/>
</dbReference>
<dbReference type="SMART" id="SM00969">
    <property type="entry name" value="SOCS_box"/>
    <property type="match status" value="1"/>
</dbReference>
<dbReference type="InterPro" id="IPR000980">
    <property type="entry name" value="SH2"/>
</dbReference>
<dbReference type="AlphaFoldDB" id="A0A131ZZT5"/>
<dbReference type="VEuPathDB" id="VectorBase:SSCA002433"/>
<dbReference type="InterPro" id="IPR001496">
    <property type="entry name" value="SOCS_box"/>
</dbReference>
<dbReference type="PRINTS" id="PR00401">
    <property type="entry name" value="SH2DOMAIN"/>
</dbReference>
<comment type="caution">
    <text evidence="6">The sequence shown here is derived from an EMBL/GenBank/DDBJ whole genome shotgun (WGS) entry which is preliminary data.</text>
</comment>
<evidence type="ECO:0000256" key="4">
    <source>
        <dbReference type="ARBA" id="ARBA00022786"/>
    </source>
</evidence>
<dbReference type="GO" id="GO:0046854">
    <property type="term" value="P:phosphatidylinositol phosphate biosynthetic process"/>
    <property type="evidence" value="ECO:0007669"/>
    <property type="project" value="TreeGrafter"/>
</dbReference>
<comment type="pathway">
    <text evidence="1">Protein modification; protein ubiquitination.</text>
</comment>
<dbReference type="SMART" id="SM00253">
    <property type="entry name" value="SOCS"/>
    <property type="match status" value="1"/>
</dbReference>
<keyword evidence="4" id="KW-0833">Ubl conjugation pathway</keyword>
<name>A0A131ZZT5_SARSC</name>
<dbReference type="Pfam" id="PF07525">
    <property type="entry name" value="SOCS_box"/>
    <property type="match status" value="1"/>
</dbReference>
<accession>A0A131ZZT5</accession>
<keyword evidence="3" id="KW-0734">Signal transduction inhibitor</keyword>
<dbReference type="SUPFAM" id="SSF158235">
    <property type="entry name" value="SOCS box-like"/>
    <property type="match status" value="1"/>
</dbReference>
<dbReference type="OrthoDB" id="5979828at2759"/>
<evidence type="ECO:0000256" key="3">
    <source>
        <dbReference type="ARBA" id="ARBA00022700"/>
    </source>
</evidence>
<evidence type="ECO:0000313" key="7">
    <source>
        <dbReference type="Proteomes" id="UP000616769"/>
    </source>
</evidence>
<evidence type="ECO:0000256" key="2">
    <source>
        <dbReference type="ARBA" id="ARBA00022604"/>
    </source>
</evidence>